<dbReference type="AlphaFoldDB" id="A0A7S1TNM7"/>
<name>A0A7S1TNM7_9RHOD</name>
<dbReference type="SMART" id="SM00176">
    <property type="entry name" value="RAN"/>
    <property type="match status" value="1"/>
</dbReference>
<keyword evidence="4" id="KW-0449">Lipoprotein</keyword>
<evidence type="ECO:0000256" key="2">
    <source>
        <dbReference type="ARBA" id="ARBA00022741"/>
    </source>
</evidence>
<keyword evidence="2" id="KW-0547">Nucleotide-binding</keyword>
<dbReference type="FunFam" id="3.40.50.300:FF:000086">
    <property type="entry name" value="Ras-related small GTPase"/>
    <property type="match status" value="1"/>
</dbReference>
<accession>A0A7S1TNM7</accession>
<dbReference type="InterPro" id="IPR005225">
    <property type="entry name" value="Small_GTP-bd"/>
</dbReference>
<protein>
    <recommendedName>
        <fullName evidence="7">Ras-related protein Rab7</fullName>
    </recommendedName>
</protein>
<comment type="similarity">
    <text evidence="1">Belongs to the small GTPase superfamily. Rab family.</text>
</comment>
<evidence type="ECO:0000256" key="3">
    <source>
        <dbReference type="ARBA" id="ARBA00023134"/>
    </source>
</evidence>
<dbReference type="SMART" id="SM00174">
    <property type="entry name" value="RHO"/>
    <property type="match status" value="1"/>
</dbReference>
<organism evidence="6">
    <name type="scientific">Erythrolobus australicus</name>
    <dbReference type="NCBI Taxonomy" id="1077150"/>
    <lineage>
        <taxon>Eukaryota</taxon>
        <taxon>Rhodophyta</taxon>
        <taxon>Bangiophyceae</taxon>
        <taxon>Porphyridiales</taxon>
        <taxon>Porphyridiaceae</taxon>
        <taxon>Erythrolobus</taxon>
    </lineage>
</organism>
<dbReference type="PROSITE" id="PS51419">
    <property type="entry name" value="RAB"/>
    <property type="match status" value="1"/>
</dbReference>
<dbReference type="PROSITE" id="PS51420">
    <property type="entry name" value="RHO"/>
    <property type="match status" value="1"/>
</dbReference>
<keyword evidence="5" id="KW-0636">Prenylation</keyword>
<dbReference type="GO" id="GO:0003924">
    <property type="term" value="F:GTPase activity"/>
    <property type="evidence" value="ECO:0007669"/>
    <property type="project" value="InterPro"/>
</dbReference>
<dbReference type="CDD" id="cd01862">
    <property type="entry name" value="Rab7"/>
    <property type="match status" value="1"/>
</dbReference>
<reference evidence="6" key="1">
    <citation type="submission" date="2021-01" db="EMBL/GenBank/DDBJ databases">
        <authorList>
            <person name="Corre E."/>
            <person name="Pelletier E."/>
            <person name="Niang G."/>
            <person name="Scheremetjew M."/>
            <person name="Finn R."/>
            <person name="Kale V."/>
            <person name="Holt S."/>
            <person name="Cochrane G."/>
            <person name="Meng A."/>
            <person name="Brown T."/>
            <person name="Cohen L."/>
        </authorList>
    </citation>
    <scope>NUCLEOTIDE SEQUENCE</scope>
    <source>
        <strain evidence="6">CCMP3124</strain>
    </source>
</reference>
<dbReference type="InterPro" id="IPR001806">
    <property type="entry name" value="Small_GTPase"/>
</dbReference>
<dbReference type="InterPro" id="IPR027417">
    <property type="entry name" value="P-loop_NTPase"/>
</dbReference>
<keyword evidence="3" id="KW-0342">GTP-binding</keyword>
<evidence type="ECO:0000256" key="5">
    <source>
        <dbReference type="ARBA" id="ARBA00023289"/>
    </source>
</evidence>
<dbReference type="GO" id="GO:0005525">
    <property type="term" value="F:GTP binding"/>
    <property type="evidence" value="ECO:0007669"/>
    <property type="project" value="UniProtKB-KW"/>
</dbReference>
<dbReference type="Pfam" id="PF00071">
    <property type="entry name" value="Ras"/>
    <property type="match status" value="1"/>
</dbReference>
<dbReference type="PANTHER" id="PTHR47981">
    <property type="entry name" value="RAB FAMILY"/>
    <property type="match status" value="1"/>
</dbReference>
<sequence>MSRVKLLKVLILGDAGVGKTSLMERYVNGRFSHQYKATIGADFLSKDVVLDDARHVNLAIWDTAGQERYQSLGSAFYRGADACLLVYDVTDAKSFESLDGWREDFLSYAAPRDPENFPIVIIGNKVDVLDRPKVVTTKRAQQWCALNGGLPHFETSAAEDVNVDAAFQLVARSALRRGEQDEDFFLPETVEINRNPQQDQCAC</sequence>
<dbReference type="SMART" id="SM00173">
    <property type="entry name" value="RAS"/>
    <property type="match status" value="1"/>
</dbReference>
<dbReference type="EMBL" id="HBGI01004750">
    <property type="protein sequence ID" value="CAD9241325.1"/>
    <property type="molecule type" value="Transcribed_RNA"/>
</dbReference>
<evidence type="ECO:0000256" key="1">
    <source>
        <dbReference type="ARBA" id="ARBA00006270"/>
    </source>
</evidence>
<evidence type="ECO:0000256" key="4">
    <source>
        <dbReference type="ARBA" id="ARBA00023288"/>
    </source>
</evidence>
<dbReference type="NCBIfam" id="TIGR00231">
    <property type="entry name" value="small_GTP"/>
    <property type="match status" value="1"/>
</dbReference>
<dbReference type="PROSITE" id="PS51421">
    <property type="entry name" value="RAS"/>
    <property type="match status" value="1"/>
</dbReference>
<dbReference type="PRINTS" id="PR00449">
    <property type="entry name" value="RASTRNSFRMNG"/>
</dbReference>
<evidence type="ECO:0008006" key="7">
    <source>
        <dbReference type="Google" id="ProtNLM"/>
    </source>
</evidence>
<dbReference type="SUPFAM" id="SSF52540">
    <property type="entry name" value="P-loop containing nucleoside triphosphate hydrolases"/>
    <property type="match status" value="1"/>
</dbReference>
<proteinExistence type="inferred from homology"/>
<dbReference type="Gene3D" id="3.40.50.300">
    <property type="entry name" value="P-loop containing nucleotide triphosphate hydrolases"/>
    <property type="match status" value="1"/>
</dbReference>
<dbReference type="SMART" id="SM00175">
    <property type="entry name" value="RAB"/>
    <property type="match status" value="1"/>
</dbReference>
<dbReference type="PANTHER" id="PTHR47981:SF20">
    <property type="entry name" value="RAS-RELATED PROTEIN RAB-7A"/>
    <property type="match status" value="1"/>
</dbReference>
<gene>
    <name evidence="6" type="ORF">EAUS1353_LOCUS3065</name>
</gene>
<evidence type="ECO:0000313" key="6">
    <source>
        <dbReference type="EMBL" id="CAD9241325.1"/>
    </source>
</evidence>